<dbReference type="SUPFAM" id="SSF56219">
    <property type="entry name" value="DNase I-like"/>
    <property type="match status" value="1"/>
</dbReference>
<organism evidence="2 3">
    <name type="scientific">Coffea arabica</name>
    <name type="common">Arabian coffee</name>
    <dbReference type="NCBI Taxonomy" id="13443"/>
    <lineage>
        <taxon>Eukaryota</taxon>
        <taxon>Viridiplantae</taxon>
        <taxon>Streptophyta</taxon>
        <taxon>Embryophyta</taxon>
        <taxon>Tracheophyta</taxon>
        <taxon>Spermatophyta</taxon>
        <taxon>Magnoliopsida</taxon>
        <taxon>eudicotyledons</taxon>
        <taxon>Gunneridae</taxon>
        <taxon>Pentapetalae</taxon>
        <taxon>asterids</taxon>
        <taxon>lamiids</taxon>
        <taxon>Gentianales</taxon>
        <taxon>Rubiaceae</taxon>
        <taxon>Ixoroideae</taxon>
        <taxon>Gardenieae complex</taxon>
        <taxon>Bertiereae - Coffeeae clade</taxon>
        <taxon>Coffeeae</taxon>
        <taxon>Coffea</taxon>
    </lineage>
</organism>
<evidence type="ECO:0000256" key="1">
    <source>
        <dbReference type="SAM" id="Coils"/>
    </source>
</evidence>
<name>A0ABM4VZI5_COFAR</name>
<dbReference type="GeneID" id="113714212"/>
<accession>A0ABM4VZI5</accession>
<dbReference type="RefSeq" id="XP_071924940.1">
    <property type="nucleotide sequence ID" value="XM_072068839.1"/>
</dbReference>
<dbReference type="Gene3D" id="3.60.10.10">
    <property type="entry name" value="Endonuclease/exonuclease/phosphatase"/>
    <property type="match status" value="1"/>
</dbReference>
<dbReference type="PANTHER" id="PTHR33710:SF71">
    <property type="entry name" value="ENDONUCLEASE_EXONUCLEASE_PHOSPHATASE DOMAIN-CONTAINING PROTEIN"/>
    <property type="match status" value="1"/>
</dbReference>
<keyword evidence="2" id="KW-1185">Reference proteome</keyword>
<dbReference type="InterPro" id="IPR036691">
    <property type="entry name" value="Endo/exonu/phosph_ase_sf"/>
</dbReference>
<feature type="coiled-coil region" evidence="1">
    <location>
        <begin position="181"/>
        <end position="223"/>
    </location>
</feature>
<gene>
    <name evidence="3" type="primary">LOC113714212</name>
</gene>
<keyword evidence="1" id="KW-0175">Coiled coil</keyword>
<evidence type="ECO:0000313" key="3">
    <source>
        <dbReference type="RefSeq" id="XP_071924940.1"/>
    </source>
</evidence>
<dbReference type="PANTHER" id="PTHR33710">
    <property type="entry name" value="BNAC02G09200D PROTEIN"/>
    <property type="match status" value="1"/>
</dbReference>
<protein>
    <submittedName>
        <fullName evidence="3">Uncharacterized protein</fullName>
    </submittedName>
</protein>
<dbReference type="Proteomes" id="UP001652660">
    <property type="component" value="Chromosome 10c"/>
</dbReference>
<sequence>MNRAGGMALFWTKETQIVEVNTTAFTIEAKLEDNGSQATWWFIGVYASCDQRIRKEQWRVLTDRSRLWVSRFLITGFDGHPWTWSNHWDNEGEVRQRLDRCLGSVEWFQEFERAKCQHIDTLASDHSILLLDTNPGMGRKKKRFYFDKRWLHKEGIQKVVEQAWNKEEHGIELLKWRNEVQSNSRSKINDLKQELDRVRNSGLDKRNGELKEIKKQLAEAYKEEEIFWSQKARISWLREGDKNTKYFHSYVKGRRVSNNLSKIQREDGSWTNNEDEVVTEIADYFKKLFTSGGRDEMTEILSGIPHSITQEMNANLIKEVLEDEIHEALFSMNPEKAPGHDGMTPMFFQKF</sequence>
<proteinExistence type="predicted"/>
<reference evidence="3" key="1">
    <citation type="submission" date="2025-08" db="UniProtKB">
        <authorList>
            <consortium name="RefSeq"/>
        </authorList>
    </citation>
    <scope>IDENTIFICATION</scope>
    <source>
        <tissue evidence="3">Leaves</tissue>
    </source>
</reference>
<evidence type="ECO:0000313" key="2">
    <source>
        <dbReference type="Proteomes" id="UP001652660"/>
    </source>
</evidence>